<reference evidence="2 3" key="1">
    <citation type="submission" date="2019-07" db="EMBL/GenBank/DDBJ databases">
        <title>Genomes of Cafeteria roenbergensis.</title>
        <authorList>
            <person name="Fischer M.G."/>
            <person name="Hackl T."/>
            <person name="Roman M."/>
        </authorList>
    </citation>
    <scope>NUCLEOTIDE SEQUENCE [LARGE SCALE GENOMIC DNA]</scope>
    <source>
        <strain evidence="2 3">Cflag</strain>
    </source>
</reference>
<gene>
    <name evidence="2" type="ORF">FNF31_01491</name>
</gene>
<dbReference type="PANTHER" id="PTHR28641">
    <property type="match status" value="1"/>
</dbReference>
<evidence type="ECO:0000259" key="1">
    <source>
        <dbReference type="Pfam" id="PF05292"/>
    </source>
</evidence>
<dbReference type="Proteomes" id="UP000325113">
    <property type="component" value="Unassembled WGS sequence"/>
</dbReference>
<dbReference type="Gene3D" id="3.40.630.150">
    <property type="entry name" value="Malonyl-CoA decarboxylase, catalytic domain"/>
    <property type="match status" value="1"/>
</dbReference>
<evidence type="ECO:0000313" key="3">
    <source>
        <dbReference type="Proteomes" id="UP000325113"/>
    </source>
</evidence>
<dbReference type="AlphaFoldDB" id="A0A5A8DLD7"/>
<evidence type="ECO:0000313" key="2">
    <source>
        <dbReference type="EMBL" id="KAA0166265.1"/>
    </source>
</evidence>
<dbReference type="GO" id="GO:0006633">
    <property type="term" value="P:fatty acid biosynthetic process"/>
    <property type="evidence" value="ECO:0007669"/>
    <property type="project" value="InterPro"/>
</dbReference>
<dbReference type="GO" id="GO:0050080">
    <property type="term" value="F:malonyl-CoA decarboxylase activity"/>
    <property type="evidence" value="ECO:0007669"/>
    <property type="project" value="InterPro"/>
</dbReference>
<dbReference type="InterPro" id="IPR007956">
    <property type="entry name" value="Malonyl_CoA_deC_C"/>
</dbReference>
<dbReference type="InterPro" id="IPR042303">
    <property type="entry name" value="Malonyl_CoA_deC_C_sf"/>
</dbReference>
<protein>
    <recommendedName>
        <fullName evidence="1">Malonyl-CoA decarboxylase C-terminal domain-containing protein</fullName>
    </recommendedName>
</protein>
<proteinExistence type="predicted"/>
<dbReference type="InterPro" id="IPR038917">
    <property type="entry name" value="Malonyl_CoA_deC"/>
</dbReference>
<feature type="domain" description="Malonyl-CoA decarboxylase C-terminal" evidence="1">
    <location>
        <begin position="189"/>
        <end position="261"/>
    </location>
</feature>
<organism evidence="2 3">
    <name type="scientific">Cafeteria roenbergensis</name>
    <name type="common">Marine flagellate</name>
    <dbReference type="NCBI Taxonomy" id="33653"/>
    <lineage>
        <taxon>Eukaryota</taxon>
        <taxon>Sar</taxon>
        <taxon>Stramenopiles</taxon>
        <taxon>Bigyra</taxon>
        <taxon>Opalozoa</taxon>
        <taxon>Bicosoecida</taxon>
        <taxon>Cafeteriaceae</taxon>
        <taxon>Cafeteria</taxon>
    </lineage>
</organism>
<accession>A0A5A8DLD7</accession>
<dbReference type="EMBL" id="VLTM01000009">
    <property type="protein sequence ID" value="KAA0166265.1"/>
    <property type="molecule type" value="Genomic_DNA"/>
</dbReference>
<comment type="caution">
    <text evidence="2">The sequence shown here is derived from an EMBL/GenBank/DDBJ whole genome shotgun (WGS) entry which is preliminary data.</text>
</comment>
<name>A0A5A8DLD7_CAFRO</name>
<dbReference type="PANTHER" id="PTHR28641:SF1">
    <property type="entry name" value="MALONYL-COA DECARBOXYLASE, MITOCHONDRIAL"/>
    <property type="match status" value="1"/>
</dbReference>
<sequence length="296" mass="29660">MGTARWLIYAAVKALRAPAGEAPASGQYAATGAATGASPAEAGAPATFVTLSPVPGFAKWLRATAAAGAGGGGGGLGMTAEDVEALLAVSREAADRGADIAAGVPAGRAALADCSELAAALQRAGDAPGAGGAAEAEAVLMALLVRWQHAAARSSRDEAAHVSGFAGNATPDVGAGTGLTPRALAAVAGAATRACAHYLVRAGFAPAGTDEAQGPARRPLCAVSNFHSSNGARLWRVNWAANVTPKGLVESFGVMVNYLYEPERLEEFGVQFANAAERTQLPHRGPVESLLRGERA</sequence>
<dbReference type="Pfam" id="PF05292">
    <property type="entry name" value="MCD"/>
    <property type="match status" value="1"/>
</dbReference>